<dbReference type="Pfam" id="PF03098">
    <property type="entry name" value="An_peroxidase"/>
    <property type="match status" value="1"/>
</dbReference>
<dbReference type="AlphaFoldDB" id="A0AAV2RMP4"/>
<gene>
    <name evidence="6" type="ORF">MNOR_LOCUS25603</name>
</gene>
<evidence type="ECO:0000256" key="3">
    <source>
        <dbReference type="ARBA" id="ARBA00022559"/>
    </source>
</evidence>
<dbReference type="InterPro" id="IPR019791">
    <property type="entry name" value="Haem_peroxidase_animal"/>
</dbReference>
<feature type="transmembrane region" description="Helical" evidence="5">
    <location>
        <begin position="96"/>
        <end position="118"/>
    </location>
</feature>
<dbReference type="GO" id="GO:0004601">
    <property type="term" value="F:peroxidase activity"/>
    <property type="evidence" value="ECO:0007669"/>
    <property type="project" value="UniProtKB-KW"/>
</dbReference>
<dbReference type="SUPFAM" id="SSF48113">
    <property type="entry name" value="Heme-dependent peroxidases"/>
    <property type="match status" value="1"/>
</dbReference>
<evidence type="ECO:0000313" key="6">
    <source>
        <dbReference type="EMBL" id="CAL4126429.1"/>
    </source>
</evidence>
<keyword evidence="3" id="KW-0560">Oxidoreductase</keyword>
<dbReference type="GO" id="GO:0006979">
    <property type="term" value="P:response to oxidative stress"/>
    <property type="evidence" value="ECO:0007669"/>
    <property type="project" value="InterPro"/>
</dbReference>
<keyword evidence="5" id="KW-0812">Transmembrane</keyword>
<comment type="subcellular location">
    <subcellularLocation>
        <location evidence="1">Secreted</location>
    </subcellularLocation>
</comment>
<reference evidence="6 7" key="1">
    <citation type="submission" date="2024-05" db="EMBL/GenBank/DDBJ databases">
        <authorList>
            <person name="Wallberg A."/>
        </authorList>
    </citation>
    <scope>NUCLEOTIDE SEQUENCE [LARGE SCALE GENOMIC DNA]</scope>
</reference>
<dbReference type="InterPro" id="IPR010255">
    <property type="entry name" value="Haem_peroxidase_sf"/>
</dbReference>
<keyword evidence="7" id="KW-1185">Reference proteome</keyword>
<keyword evidence="4" id="KW-0325">Glycoprotein</keyword>
<keyword evidence="3" id="KW-0575">Peroxidase</keyword>
<organism evidence="6 7">
    <name type="scientific">Meganyctiphanes norvegica</name>
    <name type="common">Northern krill</name>
    <name type="synonym">Thysanopoda norvegica</name>
    <dbReference type="NCBI Taxonomy" id="48144"/>
    <lineage>
        <taxon>Eukaryota</taxon>
        <taxon>Metazoa</taxon>
        <taxon>Ecdysozoa</taxon>
        <taxon>Arthropoda</taxon>
        <taxon>Crustacea</taxon>
        <taxon>Multicrustacea</taxon>
        <taxon>Malacostraca</taxon>
        <taxon>Eumalacostraca</taxon>
        <taxon>Eucarida</taxon>
        <taxon>Euphausiacea</taxon>
        <taxon>Euphausiidae</taxon>
        <taxon>Meganyctiphanes</taxon>
    </lineage>
</organism>
<name>A0AAV2RMP4_MEGNR</name>
<keyword evidence="5" id="KW-1133">Transmembrane helix</keyword>
<accession>A0AAV2RMP4</accession>
<dbReference type="PANTHER" id="PTHR11475">
    <property type="entry name" value="OXIDASE/PEROXIDASE"/>
    <property type="match status" value="1"/>
</dbReference>
<protein>
    <submittedName>
        <fullName evidence="6">Uncharacterized protein</fullName>
    </submittedName>
</protein>
<keyword evidence="5" id="KW-0472">Membrane</keyword>
<dbReference type="Gene3D" id="1.10.640.10">
    <property type="entry name" value="Haem peroxidase domain superfamily, animal type"/>
    <property type="match status" value="1"/>
</dbReference>
<dbReference type="EMBL" id="CAXKWB010024664">
    <property type="protein sequence ID" value="CAL4126429.1"/>
    <property type="molecule type" value="Genomic_DNA"/>
</dbReference>
<sequence length="121" mass="13623">MYVNFTRFGHSLVPDFIKAADTQDSLPLEGNFFNISVIQSKGSDTADMLKGLTQCPSEAFDGFVANTLTDKLYAEANSMGKFFGLDLVSLNIQVNIFLYSESTIMICTMLTYLFYNFFYLI</sequence>
<evidence type="ECO:0000256" key="5">
    <source>
        <dbReference type="SAM" id="Phobius"/>
    </source>
</evidence>
<feature type="non-terminal residue" evidence="6">
    <location>
        <position position="121"/>
    </location>
</feature>
<dbReference type="InterPro" id="IPR037120">
    <property type="entry name" value="Haem_peroxidase_sf_animal"/>
</dbReference>
<evidence type="ECO:0000313" key="7">
    <source>
        <dbReference type="Proteomes" id="UP001497623"/>
    </source>
</evidence>
<dbReference type="GO" id="GO:0005576">
    <property type="term" value="C:extracellular region"/>
    <property type="evidence" value="ECO:0007669"/>
    <property type="project" value="UniProtKB-SubCell"/>
</dbReference>
<keyword evidence="2" id="KW-0964">Secreted</keyword>
<evidence type="ECO:0000256" key="1">
    <source>
        <dbReference type="ARBA" id="ARBA00004613"/>
    </source>
</evidence>
<proteinExistence type="predicted"/>
<dbReference type="Proteomes" id="UP001497623">
    <property type="component" value="Unassembled WGS sequence"/>
</dbReference>
<evidence type="ECO:0000256" key="2">
    <source>
        <dbReference type="ARBA" id="ARBA00022525"/>
    </source>
</evidence>
<dbReference type="GO" id="GO:0020037">
    <property type="term" value="F:heme binding"/>
    <property type="evidence" value="ECO:0007669"/>
    <property type="project" value="InterPro"/>
</dbReference>
<dbReference type="PANTHER" id="PTHR11475:SF4">
    <property type="entry name" value="CHORION PEROXIDASE"/>
    <property type="match status" value="1"/>
</dbReference>
<evidence type="ECO:0000256" key="4">
    <source>
        <dbReference type="ARBA" id="ARBA00023180"/>
    </source>
</evidence>
<comment type="caution">
    <text evidence="6">The sequence shown here is derived from an EMBL/GenBank/DDBJ whole genome shotgun (WGS) entry which is preliminary data.</text>
</comment>